<dbReference type="RefSeq" id="WP_388016674.1">
    <property type="nucleotide sequence ID" value="NZ_JBHUDT010000002.1"/>
</dbReference>
<keyword evidence="3" id="KW-1185">Reference proteome</keyword>
<dbReference type="EMBL" id="JBHULK010000002">
    <property type="protein sequence ID" value="MFD2535014.1"/>
    <property type="molecule type" value="Genomic_DNA"/>
</dbReference>
<keyword evidence="1" id="KW-0812">Transmembrane</keyword>
<feature type="transmembrane region" description="Helical" evidence="1">
    <location>
        <begin position="77"/>
        <end position="96"/>
    </location>
</feature>
<evidence type="ECO:0008006" key="4">
    <source>
        <dbReference type="Google" id="ProtNLM"/>
    </source>
</evidence>
<evidence type="ECO:0000256" key="1">
    <source>
        <dbReference type="SAM" id="Phobius"/>
    </source>
</evidence>
<reference evidence="3" key="1">
    <citation type="journal article" date="2019" name="Int. J. Syst. Evol. Microbiol.">
        <title>The Global Catalogue of Microorganisms (GCM) 10K type strain sequencing project: providing services to taxonomists for standard genome sequencing and annotation.</title>
        <authorList>
            <consortium name="The Broad Institute Genomics Platform"/>
            <consortium name="The Broad Institute Genome Sequencing Center for Infectious Disease"/>
            <person name="Wu L."/>
            <person name="Ma J."/>
        </authorList>
    </citation>
    <scope>NUCLEOTIDE SEQUENCE [LARGE SCALE GENOMIC DNA]</scope>
    <source>
        <strain evidence="3">KCTC 42903</strain>
    </source>
</reference>
<dbReference type="Proteomes" id="UP001597441">
    <property type="component" value="Unassembled WGS sequence"/>
</dbReference>
<keyword evidence="1" id="KW-0472">Membrane</keyword>
<keyword evidence="1" id="KW-1133">Transmembrane helix</keyword>
<name>A0ABW5JRT0_9FLAO</name>
<evidence type="ECO:0000313" key="3">
    <source>
        <dbReference type="Proteomes" id="UP001597441"/>
    </source>
</evidence>
<organism evidence="2 3">
    <name type="scientific">Gelatiniphilus marinus</name>
    <dbReference type="NCBI Taxonomy" id="1759464"/>
    <lineage>
        <taxon>Bacteria</taxon>
        <taxon>Pseudomonadati</taxon>
        <taxon>Bacteroidota</taxon>
        <taxon>Flavobacteriia</taxon>
        <taxon>Flavobacteriales</taxon>
        <taxon>Flavobacteriaceae</taxon>
        <taxon>Gelatiniphilus</taxon>
    </lineage>
</organism>
<sequence>MNIRNIKCPSCGIYNVNSDYCSKCHTVLSYKKRREIEYENEQKARLERISIEKTNNPSFFEKYEDHRFLLVRIFVKLLKSIWVVVMAIGMFIAWLITTIAA</sequence>
<evidence type="ECO:0000313" key="2">
    <source>
        <dbReference type="EMBL" id="MFD2535014.1"/>
    </source>
</evidence>
<protein>
    <recommendedName>
        <fullName evidence="4">Zinc ribbon domain-containing protein</fullName>
    </recommendedName>
</protein>
<gene>
    <name evidence="2" type="ORF">ACFSQS_07855</name>
</gene>
<accession>A0ABW5JRT0</accession>
<comment type="caution">
    <text evidence="2">The sequence shown here is derived from an EMBL/GenBank/DDBJ whole genome shotgun (WGS) entry which is preliminary data.</text>
</comment>
<proteinExistence type="predicted"/>